<organism evidence="2 3">
    <name type="scientific">Geodia barretti</name>
    <name type="common">Barrett's horny sponge</name>
    <dbReference type="NCBI Taxonomy" id="519541"/>
    <lineage>
        <taxon>Eukaryota</taxon>
        <taxon>Metazoa</taxon>
        <taxon>Porifera</taxon>
        <taxon>Demospongiae</taxon>
        <taxon>Heteroscleromorpha</taxon>
        <taxon>Tetractinellida</taxon>
        <taxon>Astrophorina</taxon>
        <taxon>Geodiidae</taxon>
        <taxon>Geodia</taxon>
    </lineage>
</organism>
<feature type="compositionally biased region" description="Low complexity" evidence="1">
    <location>
        <begin position="146"/>
        <end position="170"/>
    </location>
</feature>
<keyword evidence="3" id="KW-1185">Reference proteome</keyword>
<dbReference type="EMBL" id="CASHTH010000127">
    <property type="protein sequence ID" value="CAI7991674.1"/>
    <property type="molecule type" value="Genomic_DNA"/>
</dbReference>
<dbReference type="AlphaFoldDB" id="A0AA35QTZ0"/>
<feature type="compositionally biased region" description="Basic and acidic residues" evidence="1">
    <location>
        <begin position="238"/>
        <end position="256"/>
    </location>
</feature>
<feature type="compositionally biased region" description="Low complexity" evidence="1">
    <location>
        <begin position="115"/>
        <end position="127"/>
    </location>
</feature>
<feature type="compositionally biased region" description="Pro residues" evidence="1">
    <location>
        <begin position="323"/>
        <end position="332"/>
    </location>
</feature>
<feature type="compositionally biased region" description="Low complexity" evidence="1">
    <location>
        <begin position="7"/>
        <end position="26"/>
    </location>
</feature>
<reference evidence="2" key="1">
    <citation type="submission" date="2023-03" db="EMBL/GenBank/DDBJ databases">
        <authorList>
            <person name="Steffen K."/>
            <person name="Cardenas P."/>
        </authorList>
    </citation>
    <scope>NUCLEOTIDE SEQUENCE</scope>
</reference>
<comment type="caution">
    <text evidence="2">The sequence shown here is derived from an EMBL/GenBank/DDBJ whole genome shotgun (WGS) entry which is preliminary data.</text>
</comment>
<feature type="region of interest" description="Disordered" evidence="1">
    <location>
        <begin position="1"/>
        <end position="332"/>
    </location>
</feature>
<feature type="compositionally biased region" description="Low complexity" evidence="1">
    <location>
        <begin position="89"/>
        <end position="105"/>
    </location>
</feature>
<gene>
    <name evidence="2" type="ORF">GBAR_LOCUS795</name>
</gene>
<feature type="compositionally biased region" description="Basic residues" evidence="1">
    <location>
        <begin position="27"/>
        <end position="40"/>
    </location>
</feature>
<sequence>MRRSAPTSGWSRSWRTASRSPSSPTRRPTRRSTARRKPRLPRPAEERSGASWRACSRARPTATTASSRSMPGPAAPNRRTGPRCCCACTSAGRSSGATASSGSRRAPARKRESSRPSSRFRARAPTAGSKPRAACTAWSVSPPSTRARGAIPASPPSGSSPWWTRPSTSRSSRRTSDRHLPGLGRGRSARQPDRQRGPHHPPAHQYCRPVPGRALAAPQQGRGHVHAARPPLRARAAGARERGAGARRAEERHRLGPPDPLLRAAALSHGEGRAHGDREQQPRRRARRGDRPLPRGVARGPHRRPGRGFGKELTRISHHCRSPVPPPTSGKL</sequence>
<feature type="compositionally biased region" description="Basic and acidic residues" evidence="1">
    <location>
        <begin position="270"/>
        <end position="282"/>
    </location>
</feature>
<name>A0AA35QTZ0_GEOBA</name>
<feature type="compositionally biased region" description="Low complexity" evidence="1">
    <location>
        <begin position="228"/>
        <end position="237"/>
    </location>
</feature>
<accession>A0AA35QTZ0</accession>
<protein>
    <submittedName>
        <fullName evidence="2">Uncharacterized protein</fullName>
    </submittedName>
</protein>
<evidence type="ECO:0000313" key="2">
    <source>
        <dbReference type="EMBL" id="CAI7991674.1"/>
    </source>
</evidence>
<proteinExistence type="predicted"/>
<dbReference type="Proteomes" id="UP001174909">
    <property type="component" value="Unassembled WGS sequence"/>
</dbReference>
<evidence type="ECO:0000313" key="3">
    <source>
        <dbReference type="Proteomes" id="UP001174909"/>
    </source>
</evidence>
<evidence type="ECO:0000256" key="1">
    <source>
        <dbReference type="SAM" id="MobiDB-lite"/>
    </source>
</evidence>